<evidence type="ECO:0000256" key="1">
    <source>
        <dbReference type="SAM" id="Phobius"/>
    </source>
</evidence>
<evidence type="ECO:0000313" key="3">
    <source>
        <dbReference type="Proteomes" id="UP001226434"/>
    </source>
</evidence>
<feature type="transmembrane region" description="Helical" evidence="1">
    <location>
        <begin position="28"/>
        <end position="45"/>
    </location>
</feature>
<organism evidence="2 3">
    <name type="scientific">Pinibacter soli</name>
    <dbReference type="NCBI Taxonomy" id="3044211"/>
    <lineage>
        <taxon>Bacteria</taxon>
        <taxon>Pseudomonadati</taxon>
        <taxon>Bacteroidota</taxon>
        <taxon>Chitinophagia</taxon>
        <taxon>Chitinophagales</taxon>
        <taxon>Chitinophagaceae</taxon>
        <taxon>Pinibacter</taxon>
    </lineage>
</organism>
<dbReference type="EMBL" id="JASBRG010000007">
    <property type="protein sequence ID" value="MDI3320750.1"/>
    <property type="molecule type" value="Genomic_DNA"/>
</dbReference>
<keyword evidence="1" id="KW-0472">Membrane</keyword>
<name>A0ABT6RDU4_9BACT</name>
<dbReference type="Proteomes" id="UP001226434">
    <property type="component" value="Unassembled WGS sequence"/>
</dbReference>
<keyword evidence="1" id="KW-1133">Transmembrane helix</keyword>
<protein>
    <submittedName>
        <fullName evidence="2">Uncharacterized protein</fullName>
    </submittedName>
</protein>
<proteinExistence type="predicted"/>
<keyword evidence="3" id="KW-1185">Reference proteome</keyword>
<reference evidence="2 3" key="1">
    <citation type="submission" date="2023-05" db="EMBL/GenBank/DDBJ databases">
        <title>Genome sequence of Pinibacter sp. MAH-24.</title>
        <authorList>
            <person name="Huq M.A."/>
        </authorList>
    </citation>
    <scope>NUCLEOTIDE SEQUENCE [LARGE SCALE GENOMIC DNA]</scope>
    <source>
        <strain evidence="2 3">MAH-24</strain>
    </source>
</reference>
<sequence>MGLLNIALLIFFFVTCFRATKLVREKWGLFASIVFVFGLLSFMGSSNNDKSNKEPNSNQIKTWKFTPEDSLDKKATFSTIVKLEQTLVSDYQLHVTYGQDQQKHLNTPISASAWRTGLVSGTNWKPEFINVNQTDDNTKFEYFVDGTVEWKLLGMTIYSQPKLYKGFVSAK</sequence>
<gene>
    <name evidence="2" type="ORF">QJ048_13250</name>
</gene>
<evidence type="ECO:0000313" key="2">
    <source>
        <dbReference type="EMBL" id="MDI3320750.1"/>
    </source>
</evidence>
<accession>A0ABT6RDU4</accession>
<keyword evidence="1" id="KW-0812">Transmembrane</keyword>
<comment type="caution">
    <text evidence="2">The sequence shown here is derived from an EMBL/GenBank/DDBJ whole genome shotgun (WGS) entry which is preliminary data.</text>
</comment>